<dbReference type="InterPro" id="IPR036770">
    <property type="entry name" value="Ankyrin_rpt-contain_sf"/>
</dbReference>
<dbReference type="SUPFAM" id="SSF48403">
    <property type="entry name" value="Ankyrin repeat"/>
    <property type="match status" value="1"/>
</dbReference>
<dbReference type="Pfam" id="PF12796">
    <property type="entry name" value="Ank_2"/>
    <property type="match status" value="1"/>
</dbReference>
<dbReference type="SMART" id="SM00248">
    <property type="entry name" value="ANK"/>
    <property type="match status" value="4"/>
</dbReference>
<dbReference type="AlphaFoldDB" id="A0AA88DAY9"/>
<dbReference type="Proteomes" id="UP001187192">
    <property type="component" value="Unassembled WGS sequence"/>
</dbReference>
<dbReference type="EMBL" id="BTGU01000003">
    <property type="protein sequence ID" value="GMN32364.1"/>
    <property type="molecule type" value="Genomic_DNA"/>
</dbReference>
<reference evidence="2" key="1">
    <citation type="submission" date="2023-07" db="EMBL/GenBank/DDBJ databases">
        <title>draft genome sequence of fig (Ficus carica).</title>
        <authorList>
            <person name="Takahashi T."/>
            <person name="Nishimura K."/>
        </authorList>
    </citation>
    <scope>NUCLEOTIDE SEQUENCE</scope>
</reference>
<evidence type="ECO:0000313" key="3">
    <source>
        <dbReference type="Proteomes" id="UP001187192"/>
    </source>
</evidence>
<protein>
    <submittedName>
        <fullName evidence="2">Uncharacterized protein</fullName>
    </submittedName>
</protein>
<dbReference type="PROSITE" id="PS50297">
    <property type="entry name" value="ANK_REP_REGION"/>
    <property type="match status" value="2"/>
</dbReference>
<accession>A0AA88DAY9</accession>
<keyword evidence="1" id="KW-0040">ANK repeat</keyword>
<comment type="caution">
    <text evidence="2">The sequence shown here is derived from an EMBL/GenBank/DDBJ whole genome shotgun (WGS) entry which is preliminary data.</text>
</comment>
<dbReference type="PROSITE" id="PS50088">
    <property type="entry name" value="ANK_REPEAT"/>
    <property type="match status" value="2"/>
</dbReference>
<evidence type="ECO:0000256" key="1">
    <source>
        <dbReference type="PROSITE-ProRule" id="PRU00023"/>
    </source>
</evidence>
<sequence>MAEIATTVVISIVSKLGSSDHKKHFPGDKLTAPSQITCSQANNILHVAARYKEINDVEIILKSHPFLAYEANAKGDTPLHIAARLGKLDAATCLVEHAKGLEVEAEYRKLLRMVNNKGNTALHEAVLNGYRDIAELLIKEDQTLTSFENEAGESPLFLAVDGGFKKIALRVLDTFPNCSISGRNGMTVMHAAVIRAQSREFLILNSNVRASST</sequence>
<dbReference type="InterPro" id="IPR002110">
    <property type="entry name" value="Ankyrin_rpt"/>
</dbReference>
<evidence type="ECO:0000313" key="2">
    <source>
        <dbReference type="EMBL" id="GMN32364.1"/>
    </source>
</evidence>
<feature type="repeat" description="ANK" evidence="1">
    <location>
        <begin position="74"/>
        <end position="106"/>
    </location>
</feature>
<feature type="repeat" description="ANK" evidence="1">
    <location>
        <begin position="117"/>
        <end position="149"/>
    </location>
</feature>
<dbReference type="Gene3D" id="1.25.40.20">
    <property type="entry name" value="Ankyrin repeat-containing domain"/>
    <property type="match status" value="1"/>
</dbReference>
<proteinExistence type="predicted"/>
<name>A0AA88DAY9_FICCA</name>
<gene>
    <name evidence="2" type="ORF">TIFTF001_003639</name>
</gene>
<dbReference type="PANTHER" id="PTHR24121">
    <property type="entry name" value="NO MECHANORECEPTOR POTENTIAL C, ISOFORM D-RELATED"/>
    <property type="match status" value="1"/>
</dbReference>
<dbReference type="PANTHER" id="PTHR24121:SF22">
    <property type="entry name" value="PROTEIN ACCELERATED CELL DEATH 6-LIKE"/>
    <property type="match status" value="1"/>
</dbReference>
<keyword evidence="3" id="KW-1185">Reference proteome</keyword>
<organism evidence="2 3">
    <name type="scientific">Ficus carica</name>
    <name type="common">Common fig</name>
    <dbReference type="NCBI Taxonomy" id="3494"/>
    <lineage>
        <taxon>Eukaryota</taxon>
        <taxon>Viridiplantae</taxon>
        <taxon>Streptophyta</taxon>
        <taxon>Embryophyta</taxon>
        <taxon>Tracheophyta</taxon>
        <taxon>Spermatophyta</taxon>
        <taxon>Magnoliopsida</taxon>
        <taxon>eudicotyledons</taxon>
        <taxon>Gunneridae</taxon>
        <taxon>Pentapetalae</taxon>
        <taxon>rosids</taxon>
        <taxon>fabids</taxon>
        <taxon>Rosales</taxon>
        <taxon>Moraceae</taxon>
        <taxon>Ficeae</taxon>
        <taxon>Ficus</taxon>
    </lineage>
</organism>